<dbReference type="EMBL" id="ADNS01000003">
    <property type="protein sequence ID" value="EFG82134.1"/>
    <property type="molecule type" value="Genomic_DNA"/>
</dbReference>
<protein>
    <submittedName>
        <fullName evidence="3">Uncharacterized protein</fullName>
    </submittedName>
</protein>
<feature type="chain" id="PRO_5045076966" evidence="2">
    <location>
        <begin position="19"/>
        <end position="306"/>
    </location>
</feature>
<feature type="compositionally biased region" description="Polar residues" evidence="1">
    <location>
        <begin position="202"/>
        <end position="217"/>
    </location>
</feature>
<name>A0ABN0AH23_CORAM</name>
<evidence type="ECO:0000256" key="1">
    <source>
        <dbReference type="SAM" id="MobiDB-lite"/>
    </source>
</evidence>
<feature type="region of interest" description="Disordered" evidence="1">
    <location>
        <begin position="28"/>
        <end position="53"/>
    </location>
</feature>
<sequence length="306" mass="32862">MKAKYFAGVVIALTMVLAGCSQPQTDTLAETPAAEATTKETTSTSSSQNTRETIEGKVGVQHGMDCENEDDCSVHFEVEELTQLDECDAFLMEEQPEETYLVKATVRVITKESTQEYFNPGNFPATADWSALTSDGVNTALRSSASCYDTDAQPWGNPMKTGDTEIRTHYMDVPEDATALRLTETSSDTRWEFDLATELDKTSTSNGAPSAPEPTQNAAVEQPAMPAAPAQETLVQESPVQAVPVEQTPATPPVRGLTGAPSVSEITELDKTISHCGDPSKHQTGTTFFTDGTSGWTENCSAQMLG</sequence>
<feature type="compositionally biased region" description="Low complexity" evidence="1">
    <location>
        <begin position="28"/>
        <end position="51"/>
    </location>
</feature>
<evidence type="ECO:0000256" key="2">
    <source>
        <dbReference type="SAM" id="SignalP"/>
    </source>
</evidence>
<feature type="region of interest" description="Disordered" evidence="1">
    <location>
        <begin position="200"/>
        <end position="219"/>
    </location>
</feature>
<evidence type="ECO:0000313" key="4">
    <source>
        <dbReference type="Proteomes" id="UP000006015"/>
    </source>
</evidence>
<feature type="signal peptide" evidence="2">
    <location>
        <begin position="1"/>
        <end position="18"/>
    </location>
</feature>
<gene>
    <name evidence="3" type="ORF">HMPREF0281_00509</name>
</gene>
<keyword evidence="4" id="KW-1185">Reference proteome</keyword>
<reference evidence="3 4" key="1">
    <citation type="submission" date="2010-04" db="EMBL/GenBank/DDBJ databases">
        <authorList>
            <person name="Weinstock G."/>
            <person name="Sodergren E."/>
            <person name="Clifton S."/>
            <person name="Fulton L."/>
            <person name="Fulton B."/>
            <person name="Courtney L."/>
            <person name="Fronick C."/>
            <person name="Harrison M."/>
            <person name="Strong C."/>
            <person name="Farmer C."/>
            <person name="Delahaunty K."/>
            <person name="Markovic C."/>
            <person name="Hall O."/>
            <person name="Minx P."/>
            <person name="Tomlinson C."/>
            <person name="Mitreva M."/>
            <person name="Hou S."/>
            <person name="Wollam A."/>
            <person name="Pepin K.H."/>
            <person name="Johnson M."/>
            <person name="Bhonagiri V."/>
            <person name="Zhang X."/>
            <person name="Suruliraj S."/>
            <person name="Warren W."/>
            <person name="Chinwalla A."/>
            <person name="Mardis E.R."/>
            <person name="Wilson R.K."/>
        </authorList>
    </citation>
    <scope>NUCLEOTIDE SEQUENCE [LARGE SCALE GENOMIC DNA]</scope>
    <source>
        <strain evidence="3 4">DSM 20306</strain>
    </source>
</reference>
<evidence type="ECO:0000313" key="3">
    <source>
        <dbReference type="EMBL" id="EFG82134.1"/>
    </source>
</evidence>
<proteinExistence type="predicted"/>
<accession>A0ABN0AH23</accession>
<dbReference type="Proteomes" id="UP000006015">
    <property type="component" value="Unassembled WGS sequence"/>
</dbReference>
<keyword evidence="2" id="KW-0732">Signal</keyword>
<dbReference type="RefSeq" id="WP_003846017.1">
    <property type="nucleotide sequence ID" value="NZ_CP009244.1"/>
</dbReference>
<organism evidence="3 4">
    <name type="scientific">Corynebacterium ammoniagenes DSM 20306</name>
    <dbReference type="NCBI Taxonomy" id="649754"/>
    <lineage>
        <taxon>Bacteria</taxon>
        <taxon>Bacillati</taxon>
        <taxon>Actinomycetota</taxon>
        <taxon>Actinomycetes</taxon>
        <taxon>Mycobacteriales</taxon>
        <taxon>Corynebacteriaceae</taxon>
        <taxon>Corynebacterium</taxon>
    </lineage>
</organism>
<comment type="caution">
    <text evidence="3">The sequence shown here is derived from an EMBL/GenBank/DDBJ whole genome shotgun (WGS) entry which is preliminary data.</text>
</comment>
<dbReference type="PROSITE" id="PS51257">
    <property type="entry name" value="PROKAR_LIPOPROTEIN"/>
    <property type="match status" value="1"/>
</dbReference>